<dbReference type="Proteomes" id="UP000308054">
    <property type="component" value="Unassembled WGS sequence"/>
</dbReference>
<sequence length="313" mass="32431">MRFSLVSLAALCLGLGAVPAVAAQEHGHAHDDHAHGGDHGHAQGGHDHAAPDAHPSGVNLDAEPVGAVHPGEPAELTLTVTGPDGEPLGPDALAGEAGHGLNVFVVDEGLEDFEHFHPELGADGRISIRFTPEYARIYRVWADLALADTMPAAGGHDDHADGGHAHGGESHAHDVGHDHPYDESHNEGDADHHSDDGSIRLSDWVAAGEEAAPYLAPVNTLDAQAGGLAFSLEPHGEVTAGERVALTLTIDGQAAERAHLIGFASGARSMVEAAAEAGRFEVRFSEPGVHRLFVLVPVEGDELTVPFTLNVGG</sequence>
<feature type="chain" id="PRO_5020360519" evidence="2">
    <location>
        <begin position="23"/>
        <end position="313"/>
    </location>
</feature>
<evidence type="ECO:0000313" key="4">
    <source>
        <dbReference type="Proteomes" id="UP000308054"/>
    </source>
</evidence>
<protein>
    <submittedName>
        <fullName evidence="3">Uncharacterized protein</fullName>
    </submittedName>
</protein>
<dbReference type="OrthoDB" id="185226at2"/>
<keyword evidence="2" id="KW-0732">Signal</keyword>
<feature type="compositionally biased region" description="Basic and acidic residues" evidence="1">
    <location>
        <begin position="25"/>
        <end position="51"/>
    </location>
</feature>
<proteinExistence type="predicted"/>
<evidence type="ECO:0000256" key="1">
    <source>
        <dbReference type="SAM" id="MobiDB-lite"/>
    </source>
</evidence>
<feature type="region of interest" description="Disordered" evidence="1">
    <location>
        <begin position="24"/>
        <end position="70"/>
    </location>
</feature>
<accession>A0A4S2GYF5</accession>
<dbReference type="AlphaFoldDB" id="A0A4S2GYF5"/>
<feature type="signal peptide" evidence="2">
    <location>
        <begin position="1"/>
        <end position="22"/>
    </location>
</feature>
<organism evidence="3 4">
    <name type="scientific">Marinicauda algicola</name>
    <dbReference type="NCBI Taxonomy" id="2029849"/>
    <lineage>
        <taxon>Bacteria</taxon>
        <taxon>Pseudomonadati</taxon>
        <taxon>Pseudomonadota</taxon>
        <taxon>Alphaproteobacteria</taxon>
        <taxon>Maricaulales</taxon>
        <taxon>Maricaulaceae</taxon>
        <taxon>Marinicauda</taxon>
    </lineage>
</organism>
<reference evidence="3 4" key="1">
    <citation type="journal article" date="2017" name="Int. J. Syst. Evol. Microbiol.">
        <title>Marinicauda algicola sp. nov., isolated from a marine red alga Rhodosorus marinus.</title>
        <authorList>
            <person name="Jeong S.E."/>
            <person name="Jeon S.H."/>
            <person name="Chun B.H."/>
            <person name="Kim D.W."/>
            <person name="Jeon C.O."/>
        </authorList>
    </citation>
    <scope>NUCLEOTIDE SEQUENCE [LARGE SCALE GENOMIC DNA]</scope>
    <source>
        <strain evidence="3 4">JCM 31718</strain>
    </source>
</reference>
<feature type="region of interest" description="Disordered" evidence="1">
    <location>
        <begin position="155"/>
        <end position="197"/>
    </location>
</feature>
<evidence type="ECO:0000313" key="3">
    <source>
        <dbReference type="EMBL" id="TGY88217.1"/>
    </source>
</evidence>
<dbReference type="RefSeq" id="WP_135996062.1">
    <property type="nucleotide sequence ID" value="NZ_CP071057.1"/>
</dbReference>
<keyword evidence="4" id="KW-1185">Reference proteome</keyword>
<evidence type="ECO:0000256" key="2">
    <source>
        <dbReference type="SAM" id="SignalP"/>
    </source>
</evidence>
<comment type="caution">
    <text evidence="3">The sequence shown here is derived from an EMBL/GenBank/DDBJ whole genome shotgun (WGS) entry which is preliminary data.</text>
</comment>
<dbReference type="EMBL" id="SRXW01000003">
    <property type="protein sequence ID" value="TGY88217.1"/>
    <property type="molecule type" value="Genomic_DNA"/>
</dbReference>
<name>A0A4S2GYF5_9PROT</name>
<gene>
    <name evidence="3" type="ORF">E5163_10315</name>
</gene>